<evidence type="ECO:0000259" key="13">
    <source>
        <dbReference type="Pfam" id="PF22842"/>
    </source>
</evidence>
<keyword evidence="5 11" id="KW-0732">Signal</keyword>
<feature type="chain" id="PRO_5047359760" description="DUF1565 domain-containing protein" evidence="11">
    <location>
        <begin position="25"/>
        <end position="531"/>
    </location>
</feature>
<feature type="transmembrane region" description="Helical" evidence="10">
    <location>
        <begin position="503"/>
        <end position="524"/>
    </location>
</feature>
<dbReference type="SMART" id="SM00710">
    <property type="entry name" value="PbH1"/>
    <property type="match status" value="5"/>
</dbReference>
<dbReference type="InterPro" id="IPR039448">
    <property type="entry name" value="Beta_helix"/>
</dbReference>
<comment type="similarity">
    <text evidence="8">Belongs to the polysaccharide lyase 9 family.</text>
</comment>
<evidence type="ECO:0000256" key="6">
    <source>
        <dbReference type="ARBA" id="ARBA00022837"/>
    </source>
</evidence>
<dbReference type="InterPro" id="IPR053868">
    <property type="entry name" value="Pel9A-like_beta_helix"/>
</dbReference>
<evidence type="ECO:0000256" key="5">
    <source>
        <dbReference type="ARBA" id="ARBA00022729"/>
    </source>
</evidence>
<evidence type="ECO:0000313" key="14">
    <source>
        <dbReference type="EMBL" id="GGM92945.1"/>
    </source>
</evidence>
<evidence type="ECO:0000256" key="10">
    <source>
        <dbReference type="SAM" id="Phobius"/>
    </source>
</evidence>
<evidence type="ECO:0000256" key="11">
    <source>
        <dbReference type="SAM" id="SignalP"/>
    </source>
</evidence>
<feature type="signal peptide" evidence="11">
    <location>
        <begin position="1"/>
        <end position="24"/>
    </location>
</feature>
<feature type="compositionally biased region" description="Low complexity" evidence="9">
    <location>
        <begin position="466"/>
        <end position="491"/>
    </location>
</feature>
<dbReference type="NCBIfam" id="TIGR01167">
    <property type="entry name" value="LPXTG_anchor"/>
    <property type="match status" value="1"/>
</dbReference>
<sequence length="531" mass="55258">MKSLRLLRLAVVVSVSSAPWVLLASGGTANAAATTYFVSPSGSDGNAGTSAAQPFKTIQKAADSTGPGDVVQLMNGTYRETAPGRDVVNITRSGIPGAPITYEAFPGHKPVLTPVTGWHGVRITGASHIKVRGLEVAGDAASISLEEARKQAGQKKAVFNTNCIGAYKDEKSGKASHHLEITGNHVHHCPGGGISAIDADHVTIDRNRVNSTSWYTEYATSGISVLRALDEGPGDPSQYKIRITGNVVHDNETKVVWTKLDRHSDGNGIIIDTLKDKDNSDPAYKGRVLVANNLSFDNGGSGIHSYKSQHVDIVNNTAYLNSRSTNMEPYANIFAAMSDDVRILNNVSYVREGKPTNSTHRNTNVTYDHNIYFGGEKPEAMGPKDLVADPGLAKPGTDLATADFRLTEGSPAIDSGTAFELPANDIAGKQRKAGSAVDRGAFEFSVSGEPADPVTAPARDNAVAAPVAPATGATTTTSPTSPETTETASVTGSGGLASTGASVVALTIGGAAVLAAGAAAFWLARRKRAGS</sequence>
<keyword evidence="7" id="KW-0456">Lyase</keyword>
<comment type="subcellular location">
    <subcellularLocation>
        <location evidence="2">Secreted</location>
    </subcellularLocation>
</comment>
<keyword evidence="6" id="KW-0106">Calcium</keyword>
<feature type="domain" description="Pel9A-like right handed beta-helix region" evidence="13">
    <location>
        <begin position="31"/>
        <end position="83"/>
    </location>
</feature>
<feature type="domain" description="Right handed beta helix" evidence="12">
    <location>
        <begin position="119"/>
        <end position="252"/>
    </location>
</feature>
<dbReference type="Pfam" id="PF13229">
    <property type="entry name" value="Beta_helix"/>
    <property type="match status" value="1"/>
</dbReference>
<dbReference type="InterPro" id="IPR059226">
    <property type="entry name" value="Choice_anch_Q_dom"/>
</dbReference>
<evidence type="ECO:0000256" key="3">
    <source>
        <dbReference type="ARBA" id="ARBA00022525"/>
    </source>
</evidence>
<dbReference type="RefSeq" id="WP_189155609.1">
    <property type="nucleotide sequence ID" value="NZ_BMNC01000004.1"/>
</dbReference>
<comment type="cofactor">
    <cofactor evidence="1">
        <name>Ca(2+)</name>
        <dbReference type="ChEBI" id="CHEBI:29108"/>
    </cofactor>
</comment>
<evidence type="ECO:0000256" key="1">
    <source>
        <dbReference type="ARBA" id="ARBA00001913"/>
    </source>
</evidence>
<evidence type="ECO:0000256" key="9">
    <source>
        <dbReference type="SAM" id="MobiDB-lite"/>
    </source>
</evidence>
<dbReference type="NCBIfam" id="NF041518">
    <property type="entry name" value="choice_anch_Q"/>
    <property type="match status" value="1"/>
</dbReference>
<dbReference type="PANTHER" id="PTHR40088">
    <property type="entry name" value="PECTATE LYASE (EUROFUNG)"/>
    <property type="match status" value="1"/>
</dbReference>
<keyword evidence="10" id="KW-1133">Transmembrane helix</keyword>
<keyword evidence="10" id="KW-0472">Membrane</keyword>
<evidence type="ECO:0000313" key="15">
    <source>
        <dbReference type="Proteomes" id="UP000597656"/>
    </source>
</evidence>
<dbReference type="InterPro" id="IPR011050">
    <property type="entry name" value="Pectin_lyase_fold/virulence"/>
</dbReference>
<evidence type="ECO:0000256" key="2">
    <source>
        <dbReference type="ARBA" id="ARBA00004613"/>
    </source>
</evidence>
<proteinExistence type="inferred from homology"/>
<dbReference type="SUPFAM" id="SSF51126">
    <property type="entry name" value="Pectin lyase-like"/>
    <property type="match status" value="1"/>
</dbReference>
<dbReference type="InterPro" id="IPR012334">
    <property type="entry name" value="Pectin_lyas_fold"/>
</dbReference>
<reference evidence="15" key="1">
    <citation type="journal article" date="2019" name="Int. J. Syst. Evol. Microbiol.">
        <title>The Global Catalogue of Microorganisms (GCM) 10K type strain sequencing project: providing services to taxonomists for standard genome sequencing and annotation.</title>
        <authorList>
            <consortium name="The Broad Institute Genomics Platform"/>
            <consortium name="The Broad Institute Genome Sequencing Center for Infectious Disease"/>
            <person name="Wu L."/>
            <person name="Ma J."/>
        </authorList>
    </citation>
    <scope>NUCLEOTIDE SEQUENCE [LARGE SCALE GENOMIC DNA]</scope>
    <source>
        <strain evidence="15">CGMCC 4.7319</strain>
    </source>
</reference>
<dbReference type="PANTHER" id="PTHR40088:SF1">
    <property type="entry name" value="PECTATE LYASE PEL9"/>
    <property type="match status" value="1"/>
</dbReference>
<evidence type="ECO:0000259" key="12">
    <source>
        <dbReference type="Pfam" id="PF13229"/>
    </source>
</evidence>
<dbReference type="Gene3D" id="2.160.20.10">
    <property type="entry name" value="Single-stranded right-handed beta-helix, Pectin lyase-like"/>
    <property type="match status" value="1"/>
</dbReference>
<dbReference type="InterPro" id="IPR052052">
    <property type="entry name" value="Polysaccharide_Lyase_9"/>
</dbReference>
<protein>
    <recommendedName>
        <fullName evidence="16">DUF1565 domain-containing protein</fullName>
    </recommendedName>
</protein>
<name>A0ABQ2HXR1_9PSEU</name>
<evidence type="ECO:0000256" key="8">
    <source>
        <dbReference type="ARBA" id="ARBA00038263"/>
    </source>
</evidence>
<comment type="caution">
    <text evidence="14">The sequence shown here is derived from an EMBL/GenBank/DDBJ whole genome shotgun (WGS) entry which is preliminary data.</text>
</comment>
<evidence type="ECO:0008006" key="16">
    <source>
        <dbReference type="Google" id="ProtNLM"/>
    </source>
</evidence>
<feature type="region of interest" description="Disordered" evidence="9">
    <location>
        <begin position="466"/>
        <end position="494"/>
    </location>
</feature>
<keyword evidence="3" id="KW-0964">Secreted</keyword>
<dbReference type="InterPro" id="IPR006626">
    <property type="entry name" value="PbH1"/>
</dbReference>
<evidence type="ECO:0000256" key="4">
    <source>
        <dbReference type="ARBA" id="ARBA00022723"/>
    </source>
</evidence>
<accession>A0ABQ2HXR1</accession>
<gene>
    <name evidence="14" type="ORF">GCM10011609_33000</name>
</gene>
<organism evidence="14 15">
    <name type="scientific">Lentzea pudingi</name>
    <dbReference type="NCBI Taxonomy" id="1789439"/>
    <lineage>
        <taxon>Bacteria</taxon>
        <taxon>Bacillati</taxon>
        <taxon>Actinomycetota</taxon>
        <taxon>Actinomycetes</taxon>
        <taxon>Pseudonocardiales</taxon>
        <taxon>Pseudonocardiaceae</taxon>
        <taxon>Lentzea</taxon>
    </lineage>
</organism>
<evidence type="ECO:0000256" key="7">
    <source>
        <dbReference type="ARBA" id="ARBA00023239"/>
    </source>
</evidence>
<dbReference type="Pfam" id="PF22842">
    <property type="entry name" value="Pel9A-like_beta_helix"/>
    <property type="match status" value="1"/>
</dbReference>
<dbReference type="Proteomes" id="UP000597656">
    <property type="component" value="Unassembled WGS sequence"/>
</dbReference>
<keyword evidence="15" id="KW-1185">Reference proteome</keyword>
<dbReference type="EMBL" id="BMNC01000004">
    <property type="protein sequence ID" value="GGM92945.1"/>
    <property type="molecule type" value="Genomic_DNA"/>
</dbReference>
<keyword evidence="4" id="KW-0479">Metal-binding</keyword>
<keyword evidence="10" id="KW-0812">Transmembrane</keyword>